<reference evidence="1 2" key="1">
    <citation type="submission" date="2019-07" db="EMBL/GenBank/DDBJ databases">
        <title>De Novo Assembly of kiwifruit Actinidia rufa.</title>
        <authorList>
            <person name="Sugita-Konishi S."/>
            <person name="Sato K."/>
            <person name="Mori E."/>
            <person name="Abe Y."/>
            <person name="Kisaki G."/>
            <person name="Hamano K."/>
            <person name="Suezawa K."/>
            <person name="Otani M."/>
            <person name="Fukuda T."/>
            <person name="Manabe T."/>
            <person name="Gomi K."/>
            <person name="Tabuchi M."/>
            <person name="Akimitsu K."/>
            <person name="Kataoka I."/>
        </authorList>
    </citation>
    <scope>NUCLEOTIDE SEQUENCE [LARGE SCALE GENOMIC DNA]</scope>
    <source>
        <strain evidence="2">cv. Fuchu</strain>
    </source>
</reference>
<protein>
    <submittedName>
        <fullName evidence="1">Uncharacterized protein</fullName>
    </submittedName>
</protein>
<gene>
    <name evidence="1" type="ORF">Acr_11g0010790</name>
</gene>
<organism evidence="1 2">
    <name type="scientific">Actinidia rufa</name>
    <dbReference type="NCBI Taxonomy" id="165716"/>
    <lineage>
        <taxon>Eukaryota</taxon>
        <taxon>Viridiplantae</taxon>
        <taxon>Streptophyta</taxon>
        <taxon>Embryophyta</taxon>
        <taxon>Tracheophyta</taxon>
        <taxon>Spermatophyta</taxon>
        <taxon>Magnoliopsida</taxon>
        <taxon>eudicotyledons</taxon>
        <taxon>Gunneridae</taxon>
        <taxon>Pentapetalae</taxon>
        <taxon>asterids</taxon>
        <taxon>Ericales</taxon>
        <taxon>Actinidiaceae</taxon>
        <taxon>Actinidia</taxon>
    </lineage>
</organism>
<keyword evidence="2" id="KW-1185">Reference proteome</keyword>
<accession>A0A7J0FDV8</accession>
<proteinExistence type="predicted"/>
<sequence>MLSIMARDLLTLLTSTMPSETRGEELVEPGDTGVPNCLKDWDDAKYRIQHEVTEKSYILEPFKIMDLLDDEENEGNN</sequence>
<dbReference type="Proteomes" id="UP000585474">
    <property type="component" value="Unassembled WGS sequence"/>
</dbReference>
<comment type="caution">
    <text evidence="1">The sequence shown here is derived from an EMBL/GenBank/DDBJ whole genome shotgun (WGS) entry which is preliminary data.</text>
</comment>
<name>A0A7J0FDV8_9ERIC</name>
<dbReference type="EMBL" id="BJWL01000011">
    <property type="protein sequence ID" value="GFY96773.1"/>
    <property type="molecule type" value="Genomic_DNA"/>
</dbReference>
<evidence type="ECO:0000313" key="2">
    <source>
        <dbReference type="Proteomes" id="UP000585474"/>
    </source>
</evidence>
<dbReference type="AlphaFoldDB" id="A0A7J0FDV8"/>
<evidence type="ECO:0000313" key="1">
    <source>
        <dbReference type="EMBL" id="GFY96773.1"/>
    </source>
</evidence>